<feature type="binding site" evidence="1">
    <location>
        <position position="71"/>
    </location>
    <ligand>
        <name>Mg(2+)</name>
        <dbReference type="ChEBI" id="CHEBI:18420"/>
        <label>3</label>
    </ligand>
</feature>
<reference evidence="4" key="1">
    <citation type="submission" date="2021-04" db="EMBL/GenBank/DDBJ databases">
        <title>Genomic insights into ecological role and evolution of a novel Thermoplasmata order Candidatus Sysuiplasmatales.</title>
        <authorList>
            <person name="Yuan Y."/>
        </authorList>
    </citation>
    <scope>NUCLEOTIDE SEQUENCE</scope>
    <source>
        <strain evidence="5">TUT19-bin139</strain>
        <strain evidence="4">YP2-bin.285</strain>
    </source>
</reference>
<feature type="binding site" evidence="1">
    <location>
        <position position="43"/>
    </location>
    <ligand>
        <name>Mg(2+)</name>
        <dbReference type="ChEBI" id="CHEBI:18420"/>
        <label>2</label>
    </ligand>
</feature>
<dbReference type="PIRSF" id="PIRSF005303">
    <property type="entry name" value="Thiam_monoph_kin"/>
    <property type="match status" value="1"/>
</dbReference>
<keyword evidence="1 4" id="KW-0418">Kinase</keyword>
<feature type="binding site" evidence="1">
    <location>
        <position position="27"/>
    </location>
    <ligand>
        <name>Mg(2+)</name>
        <dbReference type="ChEBI" id="CHEBI:18420"/>
        <label>4</label>
    </ligand>
</feature>
<dbReference type="GO" id="GO:0009030">
    <property type="term" value="F:thiamine-phosphate kinase activity"/>
    <property type="evidence" value="ECO:0007669"/>
    <property type="project" value="UniProtKB-UniRule"/>
</dbReference>
<dbReference type="InterPro" id="IPR010918">
    <property type="entry name" value="PurM-like_C_dom"/>
</dbReference>
<dbReference type="Gene3D" id="3.30.1330.10">
    <property type="entry name" value="PurM-like, N-terminal domain"/>
    <property type="match status" value="1"/>
</dbReference>
<dbReference type="CDD" id="cd02194">
    <property type="entry name" value="ThiL"/>
    <property type="match status" value="1"/>
</dbReference>
<feature type="domain" description="PurM-like C-terminal" evidence="3">
    <location>
        <begin position="147"/>
        <end position="291"/>
    </location>
</feature>
<feature type="binding site" evidence="1">
    <location>
        <position position="42"/>
    </location>
    <ligand>
        <name>Mg(2+)</name>
        <dbReference type="ChEBI" id="CHEBI:18420"/>
        <label>1</label>
    </ligand>
</feature>
<dbReference type="SUPFAM" id="SSF56042">
    <property type="entry name" value="PurM C-terminal domain-like"/>
    <property type="match status" value="1"/>
</dbReference>
<feature type="binding site" evidence="1">
    <location>
        <position position="201"/>
    </location>
    <ligand>
        <name>Mg(2+)</name>
        <dbReference type="ChEBI" id="CHEBI:18420"/>
        <label>3</label>
    </ligand>
</feature>
<name>A0A8J7YT63_9ARCH</name>
<evidence type="ECO:0000313" key="5">
    <source>
        <dbReference type="EMBL" id="MBX8644126.1"/>
    </source>
</evidence>
<dbReference type="Proteomes" id="UP000716004">
    <property type="component" value="Unassembled WGS sequence"/>
</dbReference>
<dbReference type="AlphaFoldDB" id="A0A8J7YT63"/>
<evidence type="ECO:0000313" key="4">
    <source>
        <dbReference type="EMBL" id="MBX8632258.1"/>
    </source>
</evidence>
<dbReference type="PANTHER" id="PTHR30270">
    <property type="entry name" value="THIAMINE-MONOPHOSPHATE KINASE"/>
    <property type="match status" value="1"/>
</dbReference>
<feature type="binding site" evidence="1">
    <location>
        <position position="50"/>
    </location>
    <ligand>
        <name>substrate</name>
    </ligand>
</feature>
<accession>A0A8J7YT63</accession>
<feature type="binding site" evidence="1">
    <location>
        <position position="43"/>
    </location>
    <ligand>
        <name>Mg(2+)</name>
        <dbReference type="ChEBI" id="CHEBI:18420"/>
        <label>1</label>
    </ligand>
</feature>
<feature type="binding site" evidence="1">
    <location>
        <position position="143"/>
    </location>
    <ligand>
        <name>ATP</name>
        <dbReference type="ChEBI" id="CHEBI:30616"/>
    </ligand>
</feature>
<feature type="domain" description="PurM-like N-terminal" evidence="2">
    <location>
        <begin position="25"/>
        <end position="135"/>
    </location>
</feature>
<feature type="binding site" evidence="1">
    <location>
        <begin position="118"/>
        <end position="119"/>
    </location>
    <ligand>
        <name>ATP</name>
        <dbReference type="ChEBI" id="CHEBI:30616"/>
    </ligand>
</feature>
<keyword evidence="1" id="KW-0547">Nucleotide-binding</keyword>
<keyword evidence="1" id="KW-0784">Thiamine biosynthesis</keyword>
<feature type="binding site" evidence="1">
    <location>
        <position position="27"/>
    </location>
    <ligand>
        <name>Mg(2+)</name>
        <dbReference type="ChEBI" id="CHEBI:18420"/>
        <label>3</label>
    </ligand>
</feature>
<feature type="binding site" evidence="1">
    <location>
        <position position="204"/>
    </location>
    <ligand>
        <name>Mg(2+)</name>
        <dbReference type="ChEBI" id="CHEBI:18420"/>
        <label>5</label>
    </ligand>
</feature>
<comment type="caution">
    <text evidence="1">Lacks conserved residue(s) required for the propagation of feature annotation.</text>
</comment>
<keyword evidence="1 4" id="KW-0808">Transferase</keyword>
<dbReference type="EMBL" id="JAGVSJ010000019">
    <property type="protein sequence ID" value="MBX8632258.1"/>
    <property type="molecule type" value="Genomic_DNA"/>
</dbReference>
<protein>
    <recommendedName>
        <fullName evidence="1">Thiamine-monophosphate kinase</fullName>
        <shortName evidence="1">TMP kinase</shortName>
        <shortName evidence="1">Thiamine-phosphate kinase</shortName>
        <ecNumber evidence="1">2.7.4.16</ecNumber>
    </recommendedName>
</protein>
<evidence type="ECO:0000256" key="1">
    <source>
        <dbReference type="HAMAP-Rule" id="MF_02128"/>
    </source>
</evidence>
<dbReference type="GO" id="GO:0009229">
    <property type="term" value="P:thiamine diphosphate biosynthetic process"/>
    <property type="evidence" value="ECO:0007669"/>
    <property type="project" value="UniProtKB-UniRule"/>
</dbReference>
<evidence type="ECO:0000259" key="2">
    <source>
        <dbReference type="Pfam" id="PF00586"/>
    </source>
</evidence>
<dbReference type="PANTHER" id="PTHR30270:SF0">
    <property type="entry name" value="THIAMINE-MONOPHOSPHATE KINASE"/>
    <property type="match status" value="1"/>
</dbReference>
<sequence length="313" mass="33949">MIGERDVIERIGRIFRSPDPPMGIGDDCSVINIGGREMLVTSDMLSETTHLKYCGSYLLRGSMAMTVNLSDIAAKGGVPEYAFVTLGLPKTMRQRDVDSIAKGIKRTADSYGVRILGGDTKRARELMISITLIGEAHGKPLLRSSARPGDLLAVTGTIGKAAYSYSRVSGHGRGGMICTPVARVKEGLILSESGVVGASIDITDGLAISAHFLSRASGVRIVIEQDKIPVYRPGRLSGRRRKWDEFVLYWGGDYELLFTIRGEDGLAKLERMGKIDFHVIGQVSEGRGVYANYDGEIRSVEAKGYDSIRGGVF</sequence>
<dbReference type="Proteomes" id="UP000750197">
    <property type="component" value="Unassembled WGS sequence"/>
</dbReference>
<dbReference type="EMBL" id="JAHEAC010000039">
    <property type="protein sequence ID" value="MBX8644126.1"/>
    <property type="molecule type" value="Genomic_DNA"/>
</dbReference>
<dbReference type="NCBIfam" id="TIGR01379">
    <property type="entry name" value="thiL"/>
    <property type="match status" value="1"/>
</dbReference>
<comment type="pathway">
    <text evidence="1">Cofactor biosynthesis; thiamine diphosphate biosynthesis; thiamine diphosphate from thiamine phosphate: step 1/1.</text>
</comment>
<feature type="binding site" evidence="1">
    <location>
        <position position="305"/>
    </location>
    <ligand>
        <name>substrate</name>
    </ligand>
</feature>
<feature type="binding site" evidence="1">
    <location>
        <position position="71"/>
    </location>
    <ligand>
        <name>Mg(2+)</name>
        <dbReference type="ChEBI" id="CHEBI:18420"/>
        <label>4</label>
    </ligand>
</feature>
<keyword evidence="1" id="KW-0479">Metal-binding</keyword>
<keyword evidence="1" id="KW-0460">Magnesium</keyword>
<dbReference type="InterPro" id="IPR036921">
    <property type="entry name" value="PurM-like_N_sf"/>
</dbReference>
<evidence type="ECO:0000313" key="6">
    <source>
        <dbReference type="Proteomes" id="UP000716004"/>
    </source>
</evidence>
<dbReference type="EC" id="2.7.4.16" evidence="1"/>
<dbReference type="SUPFAM" id="SSF55326">
    <property type="entry name" value="PurM N-terminal domain-like"/>
    <property type="match status" value="1"/>
</dbReference>
<dbReference type="InterPro" id="IPR016188">
    <property type="entry name" value="PurM-like_N"/>
</dbReference>
<comment type="caution">
    <text evidence="4">The sequence shown here is derived from an EMBL/GenBank/DDBJ whole genome shotgun (WGS) entry which is preliminary data.</text>
</comment>
<feature type="binding site" evidence="1">
    <location>
        <position position="119"/>
    </location>
    <ligand>
        <name>Mg(2+)</name>
        <dbReference type="ChEBI" id="CHEBI:18420"/>
        <label>1</label>
    </ligand>
</feature>
<gene>
    <name evidence="1 4" type="primary">thiL</name>
    <name evidence="4" type="ORF">J9259_07075</name>
    <name evidence="5" type="ORF">KIY12_05305</name>
</gene>
<feature type="binding site" evidence="1">
    <location>
        <position position="41"/>
    </location>
    <ligand>
        <name>Mg(2+)</name>
        <dbReference type="ChEBI" id="CHEBI:18420"/>
        <label>4</label>
    </ligand>
</feature>
<dbReference type="InterPro" id="IPR006283">
    <property type="entry name" value="ThiL-like"/>
</dbReference>
<evidence type="ECO:0000259" key="3">
    <source>
        <dbReference type="Pfam" id="PF02769"/>
    </source>
</evidence>
<comment type="catalytic activity">
    <reaction evidence="1">
        <text>thiamine phosphate + ATP = thiamine diphosphate + ADP</text>
        <dbReference type="Rhea" id="RHEA:15913"/>
        <dbReference type="ChEBI" id="CHEBI:30616"/>
        <dbReference type="ChEBI" id="CHEBI:37575"/>
        <dbReference type="ChEBI" id="CHEBI:58937"/>
        <dbReference type="ChEBI" id="CHEBI:456216"/>
        <dbReference type="EC" id="2.7.4.16"/>
    </reaction>
</comment>
<dbReference type="GO" id="GO:0009228">
    <property type="term" value="P:thiamine biosynthetic process"/>
    <property type="evidence" value="ECO:0007669"/>
    <property type="project" value="UniProtKB-KW"/>
</dbReference>
<dbReference type="HAMAP" id="MF_02128">
    <property type="entry name" value="TMP_kinase"/>
    <property type="match status" value="1"/>
</dbReference>
<dbReference type="Gene3D" id="3.90.650.10">
    <property type="entry name" value="PurM-like C-terminal domain"/>
    <property type="match status" value="1"/>
</dbReference>
<comment type="function">
    <text evidence="1">Catalyzes the ATP-dependent phosphorylation of thiamine-monophosphate (TMP) to form thiamine-pyrophosphate (TPP), the active form of vitamin B1.</text>
</comment>
<dbReference type="GO" id="GO:0000287">
    <property type="term" value="F:magnesium ion binding"/>
    <property type="evidence" value="ECO:0007669"/>
    <property type="project" value="UniProtKB-UniRule"/>
</dbReference>
<dbReference type="InterPro" id="IPR036676">
    <property type="entry name" value="PurM-like_C_sf"/>
</dbReference>
<feature type="binding site" evidence="1">
    <location>
        <position position="71"/>
    </location>
    <ligand>
        <name>Mg(2+)</name>
        <dbReference type="ChEBI" id="CHEBI:18420"/>
        <label>2</label>
    </ligand>
</feature>
<organism evidence="4 6">
    <name type="scientific">Candidatus Sysuiplasma superficiale</name>
    <dbReference type="NCBI Taxonomy" id="2823368"/>
    <lineage>
        <taxon>Archaea</taxon>
        <taxon>Methanobacteriati</taxon>
        <taxon>Thermoplasmatota</taxon>
        <taxon>Thermoplasmata</taxon>
        <taxon>Candidatus Sysuiplasmatales</taxon>
        <taxon>Candidatus Sysuiplasmataceae</taxon>
        <taxon>Candidatus Sysuiplasma</taxon>
    </lineage>
</organism>
<dbReference type="GO" id="GO:0005524">
    <property type="term" value="F:ATP binding"/>
    <property type="evidence" value="ECO:0007669"/>
    <property type="project" value="UniProtKB-UniRule"/>
</dbReference>
<dbReference type="UniPathway" id="UPA00060">
    <property type="reaction ID" value="UER00142"/>
</dbReference>
<keyword evidence="1" id="KW-0067">ATP-binding</keyword>
<comment type="similarity">
    <text evidence="1">Belongs to the thiamine-monophosphate kinase family.</text>
</comment>
<feature type="binding site" evidence="1">
    <location>
        <position position="203"/>
    </location>
    <ligand>
        <name>ATP</name>
        <dbReference type="ChEBI" id="CHEBI:30616"/>
    </ligand>
</feature>
<proteinExistence type="inferred from homology"/>
<dbReference type="Pfam" id="PF00586">
    <property type="entry name" value="AIRS"/>
    <property type="match status" value="1"/>
</dbReference>
<comment type="miscellaneous">
    <text evidence="1">Reaction mechanism of ThiL seems to utilize a direct, inline transfer of the gamma-phosphate of ATP to TMP rather than a phosphorylated enzyme intermediate.</text>
</comment>
<dbReference type="Pfam" id="PF02769">
    <property type="entry name" value="AIRS_C"/>
    <property type="match status" value="1"/>
</dbReference>